<comment type="caution">
    <text evidence="3">The sequence shown here is derived from an EMBL/GenBank/DDBJ whole genome shotgun (WGS) entry which is preliminary data.</text>
</comment>
<reference evidence="3 4" key="1">
    <citation type="journal article" date="2019" name="Gigascience">
        <title>Whole-genome sequence of the oriental lung fluke Paragonimus westermani.</title>
        <authorList>
            <person name="Oey H."/>
            <person name="Zakrzewski M."/>
            <person name="Narain K."/>
            <person name="Devi K.R."/>
            <person name="Agatsuma T."/>
            <person name="Nawaratna S."/>
            <person name="Gobert G.N."/>
            <person name="Jones M.K."/>
            <person name="Ragan M.A."/>
            <person name="McManus D.P."/>
            <person name="Krause L."/>
        </authorList>
    </citation>
    <scope>NUCLEOTIDE SEQUENCE [LARGE SCALE GENOMIC DNA]</scope>
    <source>
        <strain evidence="3 4">IND2009</strain>
    </source>
</reference>
<protein>
    <recommendedName>
        <fullName evidence="5">Retinol dehydrogenase 12</fullName>
    </recommendedName>
</protein>
<dbReference type="PROSITE" id="PS00061">
    <property type="entry name" value="ADH_SHORT"/>
    <property type="match status" value="1"/>
</dbReference>
<dbReference type="Gene3D" id="3.40.50.720">
    <property type="entry name" value="NAD(P)-binding Rossmann-like Domain"/>
    <property type="match status" value="1"/>
</dbReference>
<comment type="similarity">
    <text evidence="2">Belongs to the short-chain dehydrogenases/reductases (SDR) family.</text>
</comment>
<dbReference type="PRINTS" id="PR00080">
    <property type="entry name" value="SDRFAMILY"/>
</dbReference>
<dbReference type="EMBL" id="QNGE01004142">
    <property type="protein sequence ID" value="KAA3673177.1"/>
    <property type="molecule type" value="Genomic_DNA"/>
</dbReference>
<evidence type="ECO:0000313" key="4">
    <source>
        <dbReference type="Proteomes" id="UP000324629"/>
    </source>
</evidence>
<dbReference type="InterPro" id="IPR020904">
    <property type="entry name" value="Sc_DH/Rdtase_CS"/>
</dbReference>
<dbReference type="InterPro" id="IPR002347">
    <property type="entry name" value="SDR_fam"/>
</dbReference>
<keyword evidence="4" id="KW-1185">Reference proteome</keyword>
<dbReference type="GO" id="GO:0016491">
    <property type="term" value="F:oxidoreductase activity"/>
    <property type="evidence" value="ECO:0007669"/>
    <property type="project" value="UniProtKB-KW"/>
</dbReference>
<dbReference type="PRINTS" id="PR00081">
    <property type="entry name" value="GDHRDH"/>
</dbReference>
<name>A0A5J4NCB8_9TREM</name>
<evidence type="ECO:0008006" key="5">
    <source>
        <dbReference type="Google" id="ProtNLM"/>
    </source>
</evidence>
<proteinExistence type="inferred from homology"/>
<evidence type="ECO:0000256" key="2">
    <source>
        <dbReference type="RuleBase" id="RU000363"/>
    </source>
</evidence>
<dbReference type="Pfam" id="PF00106">
    <property type="entry name" value="adh_short"/>
    <property type="match status" value="1"/>
</dbReference>
<evidence type="ECO:0000256" key="1">
    <source>
        <dbReference type="ARBA" id="ARBA00023002"/>
    </source>
</evidence>
<gene>
    <name evidence="3" type="ORF">DEA37_0004305</name>
</gene>
<dbReference type="PANTHER" id="PTHR43157">
    <property type="entry name" value="PHOSPHATIDYLINOSITOL-GLYCAN BIOSYNTHESIS CLASS F PROTEIN-RELATED"/>
    <property type="match status" value="1"/>
</dbReference>
<dbReference type="InterPro" id="IPR036291">
    <property type="entry name" value="NAD(P)-bd_dom_sf"/>
</dbReference>
<accession>A0A5J4NCB8</accession>
<evidence type="ECO:0000313" key="3">
    <source>
        <dbReference type="EMBL" id="KAA3673177.1"/>
    </source>
</evidence>
<keyword evidence="1" id="KW-0560">Oxidoreductase</keyword>
<sequence length="327" mass="36573">MEEYTGPETKGWWRVVSCIPVKMKGKLAIVTGANSGLGQAVTGELARRGADVIMACRDLTRAQVAKDILLSKYGAENPESTKIDVADEKITAILQPIGDEQLRLEQLDLSSFESIRNFADGITKAGRPVDYLVNNAALISPIYERSTDGHELQFAVNYLGPVLLTELLLPMLEKSAKARIVNVSSMLHFLGNLYKPSLHLVGADYGPYVAYNQSKLALTMYTVELGRRLEGTNVTAVCVSPGPVETNLGHNTTSWINKMYSTIMKPQEVKPWDAAQYIIHALLRRNLIQGAYYDTYERDFPDRLAMTKSERDWLWEKTQEMIKLKVT</sequence>
<dbReference type="AlphaFoldDB" id="A0A5J4NCB8"/>
<dbReference type="PANTHER" id="PTHR43157:SF31">
    <property type="entry name" value="PHOSPHATIDYLINOSITOL-GLYCAN BIOSYNTHESIS CLASS F PROTEIN"/>
    <property type="match status" value="1"/>
</dbReference>
<organism evidence="3 4">
    <name type="scientific">Paragonimus westermani</name>
    <dbReference type="NCBI Taxonomy" id="34504"/>
    <lineage>
        <taxon>Eukaryota</taxon>
        <taxon>Metazoa</taxon>
        <taxon>Spiralia</taxon>
        <taxon>Lophotrochozoa</taxon>
        <taxon>Platyhelminthes</taxon>
        <taxon>Trematoda</taxon>
        <taxon>Digenea</taxon>
        <taxon>Plagiorchiida</taxon>
        <taxon>Troglotremata</taxon>
        <taxon>Troglotrematidae</taxon>
        <taxon>Paragonimus</taxon>
    </lineage>
</organism>
<dbReference type="Proteomes" id="UP000324629">
    <property type="component" value="Unassembled WGS sequence"/>
</dbReference>
<dbReference type="SUPFAM" id="SSF51735">
    <property type="entry name" value="NAD(P)-binding Rossmann-fold domains"/>
    <property type="match status" value="1"/>
</dbReference>